<dbReference type="PANTHER" id="PTHR33332">
    <property type="entry name" value="REVERSE TRANSCRIPTASE DOMAIN-CONTAINING PROTEIN"/>
    <property type="match status" value="1"/>
</dbReference>
<dbReference type="PROSITE" id="PS50878">
    <property type="entry name" value="RT_POL"/>
    <property type="match status" value="1"/>
</dbReference>
<dbReference type="InterPro" id="IPR043502">
    <property type="entry name" value="DNA/RNA_pol_sf"/>
</dbReference>
<evidence type="ECO:0000313" key="3">
    <source>
        <dbReference type="Proteomes" id="UP000694680"/>
    </source>
</evidence>
<keyword evidence="3" id="KW-1185">Reference proteome</keyword>
<dbReference type="InterPro" id="IPR000477">
    <property type="entry name" value="RT_dom"/>
</dbReference>
<organism evidence="2 3">
    <name type="scientific">Gouania willdenowi</name>
    <name type="common">Blunt-snouted clingfish</name>
    <name type="synonym">Lepadogaster willdenowi</name>
    <dbReference type="NCBI Taxonomy" id="441366"/>
    <lineage>
        <taxon>Eukaryota</taxon>
        <taxon>Metazoa</taxon>
        <taxon>Chordata</taxon>
        <taxon>Craniata</taxon>
        <taxon>Vertebrata</taxon>
        <taxon>Euteleostomi</taxon>
        <taxon>Actinopterygii</taxon>
        <taxon>Neopterygii</taxon>
        <taxon>Teleostei</taxon>
        <taxon>Neoteleostei</taxon>
        <taxon>Acanthomorphata</taxon>
        <taxon>Ovalentaria</taxon>
        <taxon>Blenniimorphae</taxon>
        <taxon>Blenniiformes</taxon>
        <taxon>Gobiesocoidei</taxon>
        <taxon>Gobiesocidae</taxon>
        <taxon>Gobiesocinae</taxon>
        <taxon>Gouania</taxon>
    </lineage>
</organism>
<accession>A0A8C5E1A1</accession>
<evidence type="ECO:0000259" key="1">
    <source>
        <dbReference type="PROSITE" id="PS50878"/>
    </source>
</evidence>
<protein>
    <recommendedName>
        <fullName evidence="1">Reverse transcriptase domain-containing protein</fullName>
    </recommendedName>
</protein>
<name>A0A8C5E1A1_GOUWI</name>
<proteinExistence type="predicted"/>
<reference evidence="2" key="2">
    <citation type="submission" date="2025-08" db="UniProtKB">
        <authorList>
            <consortium name="Ensembl"/>
        </authorList>
    </citation>
    <scope>IDENTIFICATION</scope>
</reference>
<sequence length="183" mass="20499">MAADSGKCSVSVLLDLSAAFDTVDHGILFKRLRDVVGMSGPVLEWFRSYLTSRTFSVSSNNMMSETADLKWGVPQGSVFGPLLFLIYLLPLGELYQQFSEVSYHLYADDLQLYCSFKSSEPQRLASLTNCLAKIKQWLSENSLQLNSCKTESLFVAPDSIVPLSFKNVSYHFYGSPWSGAWIH</sequence>
<dbReference type="AlphaFoldDB" id="A0A8C5E1A1"/>
<dbReference type="Proteomes" id="UP000694680">
    <property type="component" value="Chromosome 9"/>
</dbReference>
<dbReference type="Pfam" id="PF00078">
    <property type="entry name" value="RVT_1"/>
    <property type="match status" value="1"/>
</dbReference>
<feature type="domain" description="Reverse transcriptase" evidence="1">
    <location>
        <begin position="1"/>
        <end position="182"/>
    </location>
</feature>
<reference evidence="2" key="3">
    <citation type="submission" date="2025-09" db="UniProtKB">
        <authorList>
            <consortium name="Ensembl"/>
        </authorList>
    </citation>
    <scope>IDENTIFICATION</scope>
</reference>
<reference evidence="2" key="1">
    <citation type="submission" date="2020-06" db="EMBL/GenBank/DDBJ databases">
        <authorList>
            <consortium name="Wellcome Sanger Institute Data Sharing"/>
        </authorList>
    </citation>
    <scope>NUCLEOTIDE SEQUENCE [LARGE SCALE GENOMIC DNA]</scope>
</reference>
<evidence type="ECO:0000313" key="2">
    <source>
        <dbReference type="Ensembl" id="ENSGWIP00000014854.1"/>
    </source>
</evidence>
<dbReference type="SUPFAM" id="SSF56672">
    <property type="entry name" value="DNA/RNA polymerases"/>
    <property type="match status" value="1"/>
</dbReference>
<dbReference type="Ensembl" id="ENSGWIT00000016404.1">
    <property type="protein sequence ID" value="ENSGWIP00000014854.1"/>
    <property type="gene ID" value="ENSGWIG00000008345.1"/>
</dbReference>